<proteinExistence type="predicted"/>
<protein>
    <submittedName>
        <fullName evidence="1">Uncharacterized protein</fullName>
    </submittedName>
</protein>
<organism evidence="1 2">
    <name type="scientific">Arachis hypogaea</name>
    <name type="common">Peanut</name>
    <dbReference type="NCBI Taxonomy" id="3818"/>
    <lineage>
        <taxon>Eukaryota</taxon>
        <taxon>Viridiplantae</taxon>
        <taxon>Streptophyta</taxon>
        <taxon>Embryophyta</taxon>
        <taxon>Tracheophyta</taxon>
        <taxon>Spermatophyta</taxon>
        <taxon>Magnoliopsida</taxon>
        <taxon>eudicotyledons</taxon>
        <taxon>Gunneridae</taxon>
        <taxon>Pentapetalae</taxon>
        <taxon>rosids</taxon>
        <taxon>fabids</taxon>
        <taxon>Fabales</taxon>
        <taxon>Fabaceae</taxon>
        <taxon>Papilionoideae</taxon>
        <taxon>50 kb inversion clade</taxon>
        <taxon>dalbergioids sensu lato</taxon>
        <taxon>Dalbergieae</taxon>
        <taxon>Pterocarpus clade</taxon>
        <taxon>Arachis</taxon>
    </lineage>
</organism>
<gene>
    <name evidence="1" type="ORF">Ahy_B05g077974</name>
</gene>
<keyword evidence="2" id="KW-1185">Reference proteome</keyword>
<evidence type="ECO:0000313" key="2">
    <source>
        <dbReference type="Proteomes" id="UP000289738"/>
    </source>
</evidence>
<reference evidence="1 2" key="1">
    <citation type="submission" date="2019-01" db="EMBL/GenBank/DDBJ databases">
        <title>Sequencing of cultivated peanut Arachis hypogaea provides insights into genome evolution and oil improvement.</title>
        <authorList>
            <person name="Chen X."/>
        </authorList>
    </citation>
    <scope>NUCLEOTIDE SEQUENCE [LARGE SCALE GENOMIC DNA]</scope>
    <source>
        <strain evidence="2">cv. Fuhuasheng</strain>
        <tissue evidence="1">Leaves</tissue>
    </source>
</reference>
<name>A0A444Z602_ARAHY</name>
<accession>A0A444Z602</accession>
<evidence type="ECO:0000313" key="1">
    <source>
        <dbReference type="EMBL" id="RYR09602.1"/>
    </source>
</evidence>
<comment type="caution">
    <text evidence="1">The sequence shown here is derived from an EMBL/GenBank/DDBJ whole genome shotgun (WGS) entry which is preliminary data.</text>
</comment>
<dbReference type="AlphaFoldDB" id="A0A444Z602"/>
<dbReference type="EMBL" id="SDMP01000015">
    <property type="protein sequence ID" value="RYR09602.1"/>
    <property type="molecule type" value="Genomic_DNA"/>
</dbReference>
<dbReference type="Proteomes" id="UP000289738">
    <property type="component" value="Chromosome B05"/>
</dbReference>
<sequence>MKHVLNFLMKGVENKKTGKKQSVDGCVFVLMLIYFHETKFPCPFAPDAPPAPWVAHWTREMMIELISSEATESLGSSTPSVNAASNTRKMFLNVTRATPDSDLQIVEFQQQTRSQLLETSSCIVSSKFTLGRVDQG</sequence>